<accession>A0A9X9Q1M8</accession>
<feature type="region of interest" description="Disordered" evidence="1">
    <location>
        <begin position="1"/>
        <end position="33"/>
    </location>
</feature>
<name>A0A9X9Q1M8_GULGU</name>
<comment type="caution">
    <text evidence="2">The sequence shown here is derived from an EMBL/GenBank/DDBJ whole genome shotgun (WGS) entry which is preliminary data.</text>
</comment>
<organism evidence="2 3">
    <name type="scientific">Gulo gulo</name>
    <name type="common">Wolverine</name>
    <name type="synonym">Gluton</name>
    <dbReference type="NCBI Taxonomy" id="48420"/>
    <lineage>
        <taxon>Eukaryota</taxon>
        <taxon>Metazoa</taxon>
        <taxon>Chordata</taxon>
        <taxon>Craniata</taxon>
        <taxon>Vertebrata</taxon>
        <taxon>Euteleostomi</taxon>
        <taxon>Mammalia</taxon>
        <taxon>Eutheria</taxon>
        <taxon>Laurasiatheria</taxon>
        <taxon>Carnivora</taxon>
        <taxon>Caniformia</taxon>
        <taxon>Musteloidea</taxon>
        <taxon>Mustelidae</taxon>
        <taxon>Guloninae</taxon>
        <taxon>Gulo</taxon>
    </lineage>
</organism>
<sequence>MYKSHRSTKRQDVRSLAVRGPPSSPPISGLRRYSSTPTLMKAKMVKRVTEKASVPGDTLNCSPLAAW</sequence>
<proteinExistence type="predicted"/>
<evidence type="ECO:0000256" key="1">
    <source>
        <dbReference type="SAM" id="MobiDB-lite"/>
    </source>
</evidence>
<dbReference type="EMBL" id="CYRY02018047">
    <property type="protein sequence ID" value="VCW96058.1"/>
    <property type="molecule type" value="Genomic_DNA"/>
</dbReference>
<dbReference type="Proteomes" id="UP000269945">
    <property type="component" value="Unassembled WGS sequence"/>
</dbReference>
<evidence type="ECO:0000313" key="2">
    <source>
        <dbReference type="EMBL" id="VCW96058.1"/>
    </source>
</evidence>
<gene>
    <name evidence="2" type="ORF">BN2614_LOCUS2</name>
</gene>
<evidence type="ECO:0000313" key="3">
    <source>
        <dbReference type="Proteomes" id="UP000269945"/>
    </source>
</evidence>
<reference evidence="2 3" key="1">
    <citation type="submission" date="2018-10" db="EMBL/GenBank/DDBJ databases">
        <authorList>
            <person name="Ekblom R."/>
            <person name="Jareborg N."/>
        </authorList>
    </citation>
    <scope>NUCLEOTIDE SEQUENCE [LARGE SCALE GENOMIC DNA]</scope>
    <source>
        <tissue evidence="2">Muscle</tissue>
    </source>
</reference>
<protein>
    <submittedName>
        <fullName evidence="2">Uncharacterized protein</fullName>
    </submittedName>
</protein>
<dbReference type="AlphaFoldDB" id="A0A9X9Q1M8"/>
<keyword evidence="3" id="KW-1185">Reference proteome</keyword>